<dbReference type="Pfam" id="PF06733">
    <property type="entry name" value="DEAD_2"/>
    <property type="match status" value="1"/>
</dbReference>
<reference evidence="20" key="2">
    <citation type="submission" date="2025-04" db="UniProtKB">
        <authorList>
            <consortium name="RefSeq"/>
        </authorList>
    </citation>
    <scope>IDENTIFICATION</scope>
    <source>
        <strain evidence="20">Aabys</strain>
    </source>
</reference>
<feature type="region of interest" description="Disordered" evidence="16">
    <location>
        <begin position="486"/>
        <end position="507"/>
    </location>
</feature>
<dbReference type="SMART" id="SM00488">
    <property type="entry name" value="DEXDc2"/>
    <property type="match status" value="1"/>
</dbReference>
<dbReference type="InterPro" id="IPR006554">
    <property type="entry name" value="Helicase-like_DEXD_c2"/>
</dbReference>
<evidence type="ECO:0000256" key="3">
    <source>
        <dbReference type="ARBA" id="ARBA00008435"/>
    </source>
</evidence>
<evidence type="ECO:0000256" key="1">
    <source>
        <dbReference type="ARBA" id="ARBA00001966"/>
    </source>
</evidence>
<dbReference type="VEuPathDB" id="VectorBase:MDOMA2_003138"/>
<dbReference type="InterPro" id="IPR013020">
    <property type="entry name" value="Rad3/Chl1-like"/>
</dbReference>
<dbReference type="InterPro" id="IPR014013">
    <property type="entry name" value="Helic_SF1/SF2_ATP-bd_DinG/Rad3"/>
</dbReference>
<dbReference type="GO" id="GO:0006139">
    <property type="term" value="P:nucleobase-containing compound metabolic process"/>
    <property type="evidence" value="ECO:0007669"/>
    <property type="project" value="InterPro"/>
</dbReference>
<evidence type="ECO:0000256" key="10">
    <source>
        <dbReference type="ARBA" id="ARBA00023014"/>
    </source>
</evidence>
<dbReference type="VEuPathDB" id="VectorBase:MDOA003098"/>
<dbReference type="SMART" id="SM00491">
    <property type="entry name" value="HELICc2"/>
    <property type="match status" value="1"/>
</dbReference>
<evidence type="ECO:0000256" key="16">
    <source>
        <dbReference type="SAM" id="MobiDB-lite"/>
    </source>
</evidence>
<evidence type="ECO:0000313" key="20">
    <source>
        <dbReference type="RefSeq" id="XP_011290973.1"/>
    </source>
</evidence>
<evidence type="ECO:0000256" key="7">
    <source>
        <dbReference type="ARBA" id="ARBA00022806"/>
    </source>
</evidence>
<feature type="coiled-coil region" evidence="15">
    <location>
        <begin position="71"/>
        <end position="183"/>
    </location>
</feature>
<dbReference type="NCBIfam" id="TIGR00604">
    <property type="entry name" value="rad3"/>
    <property type="match status" value="1"/>
</dbReference>
<dbReference type="PANTHER" id="PTHR11472">
    <property type="entry name" value="DNA REPAIR DEAD HELICASE RAD3/XP-D SUBFAMILY MEMBER"/>
    <property type="match status" value="1"/>
</dbReference>
<evidence type="ECO:0000256" key="2">
    <source>
        <dbReference type="ARBA" id="ARBA00004123"/>
    </source>
</evidence>
<dbReference type="Gene3D" id="3.40.50.300">
    <property type="entry name" value="P-loop containing nucleotide triphosphate hydrolases"/>
    <property type="match status" value="3"/>
</dbReference>
<comment type="cofactor">
    <cofactor evidence="1">
        <name>[4Fe-4S] cluster</name>
        <dbReference type="ChEBI" id="CHEBI:49883"/>
    </cofactor>
</comment>
<dbReference type="GO" id="GO:0016818">
    <property type="term" value="F:hydrolase activity, acting on acid anhydrides, in phosphorus-containing anhydrides"/>
    <property type="evidence" value="ECO:0007669"/>
    <property type="project" value="InterPro"/>
</dbReference>
<feature type="compositionally biased region" description="Basic and acidic residues" evidence="16">
    <location>
        <begin position="520"/>
        <end position="538"/>
    </location>
</feature>
<dbReference type="AlphaFoldDB" id="A0A1I8MB74"/>
<dbReference type="KEGG" id="mde:101897959"/>
<evidence type="ECO:0000313" key="18">
    <source>
        <dbReference type="EnsemblMetazoa" id="MDOA003098-PB"/>
    </source>
</evidence>
<keyword evidence="11" id="KW-0413">Isomerase</keyword>
<accession>A0A1I8MB74</accession>
<dbReference type="CDD" id="cd18788">
    <property type="entry name" value="SF2_C_XPD"/>
    <property type="match status" value="1"/>
</dbReference>
<reference evidence="18" key="1">
    <citation type="submission" date="2020-05" db="UniProtKB">
        <authorList>
            <consortium name="EnsemblMetazoa"/>
        </authorList>
    </citation>
    <scope>IDENTIFICATION</scope>
    <source>
        <strain evidence="18">Aabys</strain>
    </source>
</reference>
<keyword evidence="15" id="KW-0175">Coiled coil</keyword>
<evidence type="ECO:0000256" key="9">
    <source>
        <dbReference type="ARBA" id="ARBA00023004"/>
    </source>
</evidence>
<feature type="region of interest" description="Disordered" evidence="16">
    <location>
        <begin position="520"/>
        <end position="544"/>
    </location>
</feature>
<dbReference type="EC" id="5.6.2.3" evidence="13"/>
<name>A0A1I8MB74_MUSDO</name>
<evidence type="ECO:0000256" key="11">
    <source>
        <dbReference type="ARBA" id="ARBA00023235"/>
    </source>
</evidence>
<comment type="subcellular location">
    <subcellularLocation>
        <location evidence="2">Nucleus</location>
    </subcellularLocation>
</comment>
<evidence type="ECO:0000256" key="14">
    <source>
        <dbReference type="ARBA" id="ARBA00048954"/>
    </source>
</evidence>
<keyword evidence="5" id="KW-0547">Nucleotide-binding</keyword>
<keyword evidence="8" id="KW-0067">ATP-binding</keyword>
<dbReference type="STRING" id="7370.A0A1I8MB74"/>
<keyword evidence="9" id="KW-0408">Iron</keyword>
<dbReference type="FunFam" id="3.40.50.300:FF:001372">
    <property type="entry name" value="ATP-dependent DNA helicase chl1"/>
    <property type="match status" value="1"/>
</dbReference>
<evidence type="ECO:0000256" key="13">
    <source>
        <dbReference type="ARBA" id="ARBA00044969"/>
    </source>
</evidence>
<gene>
    <name evidence="18" type="primary">101897959</name>
    <name evidence="20" type="synonym">LOC101897959</name>
</gene>
<organism evidence="18">
    <name type="scientific">Musca domestica</name>
    <name type="common">House fly</name>
    <dbReference type="NCBI Taxonomy" id="7370"/>
    <lineage>
        <taxon>Eukaryota</taxon>
        <taxon>Metazoa</taxon>
        <taxon>Ecdysozoa</taxon>
        <taxon>Arthropoda</taxon>
        <taxon>Hexapoda</taxon>
        <taxon>Insecta</taxon>
        <taxon>Pterygota</taxon>
        <taxon>Neoptera</taxon>
        <taxon>Endopterygota</taxon>
        <taxon>Diptera</taxon>
        <taxon>Brachycera</taxon>
        <taxon>Muscomorpha</taxon>
        <taxon>Muscoidea</taxon>
        <taxon>Muscidae</taxon>
        <taxon>Musca</taxon>
    </lineage>
</organism>
<dbReference type="GO" id="GO:0043139">
    <property type="term" value="F:5'-3' DNA helicase activity"/>
    <property type="evidence" value="ECO:0007669"/>
    <property type="project" value="UniProtKB-EC"/>
</dbReference>
<dbReference type="Pfam" id="PF13307">
    <property type="entry name" value="Helicase_C_2"/>
    <property type="match status" value="1"/>
</dbReference>
<keyword evidence="4" id="KW-0479">Metal-binding</keyword>
<evidence type="ECO:0000256" key="4">
    <source>
        <dbReference type="ARBA" id="ARBA00022723"/>
    </source>
</evidence>
<dbReference type="SUPFAM" id="SSF52540">
    <property type="entry name" value="P-loop containing nucleoside triphosphate hydrolases"/>
    <property type="match status" value="1"/>
</dbReference>
<dbReference type="Proteomes" id="UP001652621">
    <property type="component" value="Unplaced"/>
</dbReference>
<evidence type="ECO:0000256" key="6">
    <source>
        <dbReference type="ARBA" id="ARBA00022801"/>
    </source>
</evidence>
<evidence type="ECO:0000259" key="17">
    <source>
        <dbReference type="PROSITE" id="PS51193"/>
    </source>
</evidence>
<dbReference type="PANTHER" id="PTHR11472:SF41">
    <property type="entry name" value="ATP-DEPENDENT DNA HELICASE DDX11-RELATED"/>
    <property type="match status" value="1"/>
</dbReference>
<dbReference type="InterPro" id="IPR010614">
    <property type="entry name" value="RAD3-like_helicase_DEAD"/>
</dbReference>
<dbReference type="GeneID" id="101897959"/>
<keyword evidence="7 20" id="KW-0347">Helicase</keyword>
<dbReference type="GO" id="GO:0005634">
    <property type="term" value="C:nucleus"/>
    <property type="evidence" value="ECO:0007669"/>
    <property type="project" value="UniProtKB-SubCell"/>
</dbReference>
<feature type="domain" description="Helicase ATP-binding" evidence="17">
    <location>
        <begin position="10"/>
        <end position="429"/>
    </location>
</feature>
<evidence type="ECO:0000256" key="8">
    <source>
        <dbReference type="ARBA" id="ARBA00022840"/>
    </source>
</evidence>
<dbReference type="EnsemblMetazoa" id="MDOA003098-RB">
    <property type="protein sequence ID" value="MDOA003098-PB"/>
    <property type="gene ID" value="MDOA003098"/>
</dbReference>
<evidence type="ECO:0000313" key="19">
    <source>
        <dbReference type="Proteomes" id="UP001652621"/>
    </source>
</evidence>
<dbReference type="GO" id="GO:0003677">
    <property type="term" value="F:DNA binding"/>
    <property type="evidence" value="ECO:0007669"/>
    <property type="project" value="InterPro"/>
</dbReference>
<dbReference type="GO" id="GO:0005524">
    <property type="term" value="F:ATP binding"/>
    <property type="evidence" value="ECO:0007669"/>
    <property type="project" value="UniProtKB-KW"/>
</dbReference>
<dbReference type="GO" id="GO:0034085">
    <property type="term" value="P:establishment of sister chromatid cohesion"/>
    <property type="evidence" value="ECO:0007669"/>
    <property type="project" value="TreeGrafter"/>
</dbReference>
<protein>
    <recommendedName>
        <fullName evidence="13">DNA 5'-3' helicase</fullName>
        <ecNumber evidence="13">5.6.2.3</ecNumber>
    </recommendedName>
</protein>
<dbReference type="InterPro" id="IPR045028">
    <property type="entry name" value="DinG/Rad3-like"/>
</dbReference>
<keyword evidence="10" id="KW-0411">Iron-sulfur</keyword>
<dbReference type="GO" id="GO:0046872">
    <property type="term" value="F:metal ion binding"/>
    <property type="evidence" value="ECO:0007669"/>
    <property type="project" value="UniProtKB-KW"/>
</dbReference>
<dbReference type="InterPro" id="IPR006555">
    <property type="entry name" value="ATP-dep_Helicase_C"/>
</dbReference>
<comment type="similarity">
    <text evidence="3">Belongs to the DEAD box helicase family. DEAH subfamily. DDX11/CHL1 sub-subfamily.</text>
</comment>
<comment type="catalytic activity">
    <reaction evidence="14">
        <text>ATP + H2O = ADP + phosphate + H(+)</text>
        <dbReference type="Rhea" id="RHEA:13065"/>
        <dbReference type="ChEBI" id="CHEBI:15377"/>
        <dbReference type="ChEBI" id="CHEBI:15378"/>
        <dbReference type="ChEBI" id="CHEBI:30616"/>
        <dbReference type="ChEBI" id="CHEBI:43474"/>
        <dbReference type="ChEBI" id="CHEBI:456216"/>
        <dbReference type="EC" id="5.6.2.3"/>
    </reaction>
</comment>
<evidence type="ECO:0000256" key="15">
    <source>
        <dbReference type="SAM" id="Coils"/>
    </source>
</evidence>
<dbReference type="OrthoDB" id="267079at2759"/>
<dbReference type="eggNOG" id="KOG1133">
    <property type="taxonomic scope" value="Eukaryota"/>
</dbReference>
<dbReference type="InterPro" id="IPR027417">
    <property type="entry name" value="P-loop_NTPase"/>
</dbReference>
<keyword evidence="19" id="KW-1185">Reference proteome</keyword>
<dbReference type="GO" id="GO:0051536">
    <property type="term" value="F:iron-sulfur cluster binding"/>
    <property type="evidence" value="ECO:0007669"/>
    <property type="project" value="UniProtKB-KW"/>
</dbReference>
<dbReference type="PROSITE" id="PS51193">
    <property type="entry name" value="HELICASE_ATP_BIND_2"/>
    <property type="match status" value="1"/>
</dbReference>
<keyword evidence="6" id="KW-0378">Hydrolase</keyword>
<evidence type="ECO:0000256" key="5">
    <source>
        <dbReference type="ARBA" id="ARBA00022741"/>
    </source>
</evidence>
<proteinExistence type="inferred from homology"/>
<dbReference type="RefSeq" id="XP_011290973.1">
    <property type="nucleotide sequence ID" value="XM_011292671.2"/>
</dbReference>
<sequence>MYEPQKELPTPSDFHFPFPPYEIQQQLMVELYKVLENKEIGIFESPTGTGKSLTLTCAALKWLEDHEALIRKELLERLQKITKEVEKLEKEQNVATDWIFMHSKTSEQKQELLELKGIKKLLDEYEEKLNVIKEKRKTLNQKKSNGQKTKKSTIVDGGREDILDEQNVVLEEANNSDEEQEEEELEKPVKYRDVQIFFCSRTHTQLAQVVNEIKRTVYGERVRCVSMASRQQLCIHKDLRKINNTALINELCLDMAKNSNSKVTACDGDGCVKKKSRVNMKSMGKCPHKSQTLVQELSELSLAEILDIEDLVSEGEQLEACPYYAARMATQIGQIVMLPYQLLLHKRSRELAGIDLRDSIVIIDEAHNLLDCISDIYSCEVTLAQLQSVQHQIVAYKMKYASRFNSANLLSINRLIFVIKRLVKILTTPSVDATTDVNEKSNKFRMLCTYELMSEGDFFNIDLYELLKFCERTRFAQKLQGFAKTFTMEPRPSENQPPPSVGGGKSSAAVGLLKRLQQNHEEKLSKSNKQKKQDEDAKVSPSFEENKQSSAMLISSLRPLLAFLEALCEKAEDGRVLVNSGDETTASGKYDSQPSLKYILLRPESHFQDVVKDARAIIVAGGTMQPTNELTEQLFSSCPERVKLRFYDHVVPEDAVLPFVVTKGPSGRNLCFNFTQRSSTVMLNELCSVLENLCNVVPAGLVCFVPSYDYLNSVYEQLQKTGILQRISNKKRIFREPRSDPQIGGAVEQNVEQILADYSRVIKHQQGALLLSVVGGKLSEGLNFADDLGRGVIVVGLPYPYCNSPEIQERMSYLDKTLGAGSGAEYYENLCMKAVNQCIGRSVRHIRDYACVYLLDERYARDNIQRKLPQWISRHLQVATTYGKVQGGTVKFFKQKKLKVNGNE</sequence>
<keyword evidence="12" id="KW-0539">Nucleus</keyword>
<evidence type="ECO:0000256" key="12">
    <source>
        <dbReference type="ARBA" id="ARBA00023242"/>
    </source>
</evidence>